<dbReference type="OrthoDB" id="10655344at2759"/>
<keyword evidence="3" id="KW-1185">Reference proteome</keyword>
<dbReference type="Proteomes" id="UP000013776">
    <property type="component" value="Unassembled WGS sequence"/>
</dbReference>
<dbReference type="EMBL" id="CAHR02000126">
    <property type="protein sequence ID" value="CCG83143.1"/>
    <property type="molecule type" value="Genomic_DNA"/>
</dbReference>
<feature type="compositionally biased region" description="Polar residues" evidence="1">
    <location>
        <begin position="211"/>
        <end position="221"/>
    </location>
</feature>
<comment type="caution">
    <text evidence="2">The sequence shown here is derived from an EMBL/GenBank/DDBJ whole genome shotgun (WGS) entry which is preliminary data.</text>
</comment>
<sequence>MPDDDDFDFSKYVLRLSKKIAQLTKDYVGLPFSTSANQLPFSIENRPQARSKYYGTTKKWQKGDPIIGYSTDAPGNRNLINLPDGSSLLDLCYPGWEVAILDQSALNHFFQKRYLFGDYYAHLLTGRPLRKPRQATGIDITVDGAANSARAETLPRGEEIFKRRRTTLQQAAEQQQRRGVPFDARMTEHTSTVSQFSNIADMNTPHDTDLQDSSQEKQQSGMRIVEQVTLGTRFVRDASSGISDNRLVIQKRYSTGEVETIEKRSQNRFNGSVDNELEKLLSSELFSVFAPVSTEEHKEVKTERSPEPRASTQA</sequence>
<accession>R4XBI8</accession>
<reference evidence="2 3" key="1">
    <citation type="journal article" date="2013" name="MBio">
        <title>Genome sequencing of the plant pathogen Taphrina deformans, the causal agent of peach leaf curl.</title>
        <authorList>
            <person name="Cisse O.H."/>
            <person name="Almeida J.M.G.C.F."/>
            <person name="Fonseca A."/>
            <person name="Kumar A.A."/>
            <person name="Salojaervi J."/>
            <person name="Overmyer K."/>
            <person name="Hauser P.M."/>
            <person name="Pagni M."/>
        </authorList>
    </citation>
    <scope>NUCLEOTIDE SEQUENCE [LARGE SCALE GENOMIC DNA]</scope>
    <source>
        <strain evidence="3">PYCC 5710 / ATCC 11124 / CBS 356.35 / IMI 108563 / JCM 9778 / NBRC 8474</strain>
    </source>
</reference>
<evidence type="ECO:0000256" key="1">
    <source>
        <dbReference type="SAM" id="MobiDB-lite"/>
    </source>
</evidence>
<gene>
    <name evidence="2" type="ORF">TAPDE_003313</name>
</gene>
<organism evidence="2 3">
    <name type="scientific">Taphrina deformans (strain PYCC 5710 / ATCC 11124 / CBS 356.35 / IMI 108563 / JCM 9778 / NBRC 8474)</name>
    <name type="common">Peach leaf curl fungus</name>
    <name type="synonym">Lalaria deformans</name>
    <dbReference type="NCBI Taxonomy" id="1097556"/>
    <lineage>
        <taxon>Eukaryota</taxon>
        <taxon>Fungi</taxon>
        <taxon>Dikarya</taxon>
        <taxon>Ascomycota</taxon>
        <taxon>Taphrinomycotina</taxon>
        <taxon>Taphrinomycetes</taxon>
        <taxon>Taphrinales</taxon>
        <taxon>Taphrinaceae</taxon>
        <taxon>Taphrina</taxon>
    </lineage>
</organism>
<name>R4XBI8_TAPDE</name>
<feature type="region of interest" description="Disordered" evidence="1">
    <location>
        <begin position="193"/>
        <end position="222"/>
    </location>
</feature>
<evidence type="ECO:0000313" key="3">
    <source>
        <dbReference type="Proteomes" id="UP000013776"/>
    </source>
</evidence>
<proteinExistence type="predicted"/>
<feature type="region of interest" description="Disordered" evidence="1">
    <location>
        <begin position="292"/>
        <end position="314"/>
    </location>
</feature>
<dbReference type="AlphaFoldDB" id="R4XBI8"/>
<dbReference type="VEuPathDB" id="FungiDB:TAPDE_003313"/>
<protein>
    <submittedName>
        <fullName evidence="2">Uncharacterized protein</fullName>
    </submittedName>
</protein>
<feature type="compositionally biased region" description="Basic and acidic residues" evidence="1">
    <location>
        <begin position="294"/>
        <end position="307"/>
    </location>
</feature>
<evidence type="ECO:0000313" key="2">
    <source>
        <dbReference type="EMBL" id="CCG83143.1"/>
    </source>
</evidence>